<evidence type="ECO:0000256" key="1">
    <source>
        <dbReference type="SAM" id="MobiDB-lite"/>
    </source>
</evidence>
<gene>
    <name evidence="3" type="ORF">GALMADRAFT_151975</name>
</gene>
<name>A0A067TKY4_GALM3</name>
<feature type="region of interest" description="Disordered" evidence="1">
    <location>
        <begin position="247"/>
        <end position="269"/>
    </location>
</feature>
<protein>
    <recommendedName>
        <fullName evidence="2">CN hydrolase domain-containing protein</fullName>
    </recommendedName>
</protein>
<dbReference type="SUPFAM" id="SSF56317">
    <property type="entry name" value="Carbon-nitrogen hydrolase"/>
    <property type="match status" value="1"/>
</dbReference>
<accession>A0A067TKY4</accession>
<evidence type="ECO:0000313" key="4">
    <source>
        <dbReference type="Proteomes" id="UP000027222"/>
    </source>
</evidence>
<evidence type="ECO:0000259" key="2">
    <source>
        <dbReference type="PROSITE" id="PS50263"/>
    </source>
</evidence>
<dbReference type="AlphaFoldDB" id="A0A067TKY4"/>
<dbReference type="PANTHER" id="PTHR11750:SF26">
    <property type="entry name" value="PROTEIN N-TERMINAL AMIDASE"/>
    <property type="match status" value="1"/>
</dbReference>
<dbReference type="OrthoDB" id="201515at2759"/>
<dbReference type="Gene3D" id="3.60.110.10">
    <property type="entry name" value="Carbon-nitrogen hydrolase"/>
    <property type="match status" value="1"/>
</dbReference>
<dbReference type="InterPro" id="IPR039703">
    <property type="entry name" value="Nta1"/>
</dbReference>
<dbReference type="PROSITE" id="PS50263">
    <property type="entry name" value="CN_HYDROLASE"/>
    <property type="match status" value="1"/>
</dbReference>
<dbReference type="EMBL" id="KL142369">
    <property type="protein sequence ID" value="KDR82967.1"/>
    <property type="molecule type" value="Genomic_DNA"/>
</dbReference>
<dbReference type="HOGENOM" id="CLU_009854_1_0_1"/>
<feature type="domain" description="CN hydrolase" evidence="2">
    <location>
        <begin position="8"/>
        <end position="323"/>
    </location>
</feature>
<dbReference type="Proteomes" id="UP000027222">
    <property type="component" value="Unassembled WGS sequence"/>
</dbReference>
<feature type="compositionally biased region" description="Basic and acidic residues" evidence="1">
    <location>
        <begin position="248"/>
        <end position="264"/>
    </location>
</feature>
<proteinExistence type="predicted"/>
<dbReference type="InterPro" id="IPR036526">
    <property type="entry name" value="C-N_Hydrolase_sf"/>
</dbReference>
<sequence length="323" mass="36089">MPKPRVNLRVGVVQLAPKIGQVQANLARARELCRKIQPRSLDLLCFPEMAFTGYVFENAASIAPYLELPQTGVTSQFCSELAKRLECYVIAGYPEELSTDELVEISLSAKEDEARPRMTEDGTLIHQIGANSAALYGPEGEWVGGYRKTNLFKTDMSWAKAGDGFSTFNLPSPIHTMSLGICMDLNPQIEEWTSAKGPYEIADYCISKKANVLVLLNAWLDSGAETDEDYDWQTLNYWAARTRPLWTDGKDQPDSPIEDEKHDATQQGDETIVIVCNRSGEENGKTFAGSSAIFSMRQDSGHPKLLDMLERREEGVRIWNIKV</sequence>
<organism evidence="3 4">
    <name type="scientific">Galerina marginata (strain CBS 339.88)</name>
    <dbReference type="NCBI Taxonomy" id="685588"/>
    <lineage>
        <taxon>Eukaryota</taxon>
        <taxon>Fungi</taxon>
        <taxon>Dikarya</taxon>
        <taxon>Basidiomycota</taxon>
        <taxon>Agaricomycotina</taxon>
        <taxon>Agaricomycetes</taxon>
        <taxon>Agaricomycetidae</taxon>
        <taxon>Agaricales</taxon>
        <taxon>Agaricineae</taxon>
        <taxon>Strophariaceae</taxon>
        <taxon>Galerina</taxon>
    </lineage>
</organism>
<dbReference type="InterPro" id="IPR003010">
    <property type="entry name" value="C-N_Hydrolase"/>
</dbReference>
<dbReference type="Pfam" id="PF00795">
    <property type="entry name" value="CN_hydrolase"/>
    <property type="match status" value="1"/>
</dbReference>
<dbReference type="STRING" id="685588.A0A067TKY4"/>
<keyword evidence="4" id="KW-1185">Reference proteome</keyword>
<dbReference type="GO" id="GO:0008418">
    <property type="term" value="F:protein-N-terminal asparagine amidohydrolase activity"/>
    <property type="evidence" value="ECO:0007669"/>
    <property type="project" value="InterPro"/>
</dbReference>
<dbReference type="GO" id="GO:0070773">
    <property type="term" value="F:protein-N-terminal glutamine amidohydrolase activity"/>
    <property type="evidence" value="ECO:0007669"/>
    <property type="project" value="InterPro"/>
</dbReference>
<reference evidence="4" key="1">
    <citation type="journal article" date="2014" name="Proc. Natl. Acad. Sci. U.S.A.">
        <title>Extensive sampling of basidiomycete genomes demonstrates inadequacy of the white-rot/brown-rot paradigm for wood decay fungi.</title>
        <authorList>
            <person name="Riley R."/>
            <person name="Salamov A.A."/>
            <person name="Brown D.W."/>
            <person name="Nagy L.G."/>
            <person name="Floudas D."/>
            <person name="Held B.W."/>
            <person name="Levasseur A."/>
            <person name="Lombard V."/>
            <person name="Morin E."/>
            <person name="Otillar R."/>
            <person name="Lindquist E.A."/>
            <person name="Sun H."/>
            <person name="LaButti K.M."/>
            <person name="Schmutz J."/>
            <person name="Jabbour D."/>
            <person name="Luo H."/>
            <person name="Baker S.E."/>
            <person name="Pisabarro A.G."/>
            <person name="Walton J.D."/>
            <person name="Blanchette R.A."/>
            <person name="Henrissat B."/>
            <person name="Martin F."/>
            <person name="Cullen D."/>
            <person name="Hibbett D.S."/>
            <person name="Grigoriev I.V."/>
        </authorList>
    </citation>
    <scope>NUCLEOTIDE SEQUENCE [LARGE SCALE GENOMIC DNA]</scope>
    <source>
        <strain evidence="4">CBS 339.88</strain>
    </source>
</reference>
<dbReference type="GO" id="GO:0030163">
    <property type="term" value="P:protein catabolic process"/>
    <property type="evidence" value="ECO:0007669"/>
    <property type="project" value="TreeGrafter"/>
</dbReference>
<dbReference type="PANTHER" id="PTHR11750">
    <property type="entry name" value="PROTEIN N-TERMINAL AMIDASE"/>
    <property type="match status" value="1"/>
</dbReference>
<evidence type="ECO:0000313" key="3">
    <source>
        <dbReference type="EMBL" id="KDR82967.1"/>
    </source>
</evidence>